<gene>
    <name evidence="5" type="ORF">LSAA_14789</name>
</gene>
<dbReference type="Pfam" id="PF00505">
    <property type="entry name" value="HMG_box"/>
    <property type="match status" value="1"/>
</dbReference>
<dbReference type="PANTHER" id="PTHR45781">
    <property type="entry name" value="AGAP000281-PA"/>
    <property type="match status" value="1"/>
</dbReference>
<keyword evidence="6" id="KW-1185">Reference proteome</keyword>
<feature type="region of interest" description="Disordered" evidence="4">
    <location>
        <begin position="1"/>
        <end position="39"/>
    </location>
</feature>
<evidence type="ECO:0000313" key="5">
    <source>
        <dbReference type="EMBL" id="CAF3035628.1"/>
    </source>
</evidence>
<dbReference type="GO" id="GO:0031490">
    <property type="term" value="F:chromatin DNA binding"/>
    <property type="evidence" value="ECO:0007669"/>
    <property type="project" value="TreeGrafter"/>
</dbReference>
<keyword evidence="2" id="KW-0238">DNA-binding</keyword>
<sequence length="205" mass="23870">MMEEESNFREDYPSKKKKASPVKRGGRRKKDPNAPTPPMSAYSFFFKEMQATVKAHNPEAKFGEVSKIVASMWDTLDEEAKSTYRRRNDEDKMRYKREMDDYQSAQMNTNIHEHSPSENELLDPEVIAIFSENSDLVTINLNASTLRNEDPSSLMNHLCVRRGCPNNAVRNSEWEDEYCSNDCVVLHCRNVFEEWTQDRTMQEVA</sequence>
<dbReference type="PANTHER" id="PTHR45781:SF1">
    <property type="entry name" value="HMG BOX DOMAIN-CONTAINING PROTEIN"/>
    <property type="match status" value="1"/>
</dbReference>
<dbReference type="SMART" id="SM00398">
    <property type="entry name" value="HMG"/>
    <property type="match status" value="1"/>
</dbReference>
<evidence type="ECO:0000313" key="6">
    <source>
        <dbReference type="Proteomes" id="UP000675881"/>
    </source>
</evidence>
<dbReference type="AlphaFoldDB" id="A0A7R8D5H1"/>
<dbReference type="EMBL" id="HG994588">
    <property type="protein sequence ID" value="CAF3035628.1"/>
    <property type="molecule type" value="Genomic_DNA"/>
</dbReference>
<dbReference type="GO" id="GO:0005634">
    <property type="term" value="C:nucleus"/>
    <property type="evidence" value="ECO:0007669"/>
    <property type="project" value="UniProtKB-SubCell"/>
</dbReference>
<evidence type="ECO:0000256" key="2">
    <source>
        <dbReference type="ARBA" id="ARBA00023125"/>
    </source>
</evidence>
<keyword evidence="3" id="KW-0539">Nucleus</keyword>
<dbReference type="InterPro" id="IPR036910">
    <property type="entry name" value="HMG_box_dom_sf"/>
</dbReference>
<evidence type="ECO:0000256" key="1">
    <source>
        <dbReference type="ARBA" id="ARBA00004123"/>
    </source>
</evidence>
<comment type="subcellular location">
    <subcellularLocation>
        <location evidence="1">Nucleus</location>
    </subcellularLocation>
</comment>
<dbReference type="Proteomes" id="UP000675881">
    <property type="component" value="Chromosome 9"/>
</dbReference>
<reference evidence="5" key="1">
    <citation type="submission" date="2021-02" db="EMBL/GenBank/DDBJ databases">
        <authorList>
            <person name="Bekaert M."/>
        </authorList>
    </citation>
    <scope>NUCLEOTIDE SEQUENCE</scope>
    <source>
        <strain evidence="5">IoA-00</strain>
    </source>
</reference>
<evidence type="ECO:0000256" key="3">
    <source>
        <dbReference type="ARBA" id="ARBA00023242"/>
    </source>
</evidence>
<evidence type="ECO:0000256" key="4">
    <source>
        <dbReference type="SAM" id="MobiDB-lite"/>
    </source>
</evidence>
<feature type="compositionally biased region" description="Basic residues" evidence="4">
    <location>
        <begin position="15"/>
        <end position="30"/>
    </location>
</feature>
<dbReference type="Gene3D" id="1.10.30.10">
    <property type="entry name" value="High mobility group box domain"/>
    <property type="match status" value="1"/>
</dbReference>
<dbReference type="InterPro" id="IPR009071">
    <property type="entry name" value="HMG_box_dom"/>
</dbReference>
<protein>
    <submittedName>
        <fullName evidence="5">(salmon louse) hypothetical protein</fullName>
    </submittedName>
</protein>
<dbReference type="PROSITE" id="PS50118">
    <property type="entry name" value="HMG_BOX_2"/>
    <property type="match status" value="1"/>
</dbReference>
<dbReference type="SUPFAM" id="SSF47095">
    <property type="entry name" value="HMG-box"/>
    <property type="match status" value="1"/>
</dbReference>
<dbReference type="InterPro" id="IPR051365">
    <property type="entry name" value="TOX_HMG-box_domain"/>
</dbReference>
<dbReference type="OrthoDB" id="10027956at2759"/>
<proteinExistence type="predicted"/>
<organism evidence="5 6">
    <name type="scientific">Lepeophtheirus salmonis</name>
    <name type="common">Salmon louse</name>
    <name type="synonym">Caligus salmonis</name>
    <dbReference type="NCBI Taxonomy" id="72036"/>
    <lineage>
        <taxon>Eukaryota</taxon>
        <taxon>Metazoa</taxon>
        <taxon>Ecdysozoa</taxon>
        <taxon>Arthropoda</taxon>
        <taxon>Crustacea</taxon>
        <taxon>Multicrustacea</taxon>
        <taxon>Hexanauplia</taxon>
        <taxon>Copepoda</taxon>
        <taxon>Siphonostomatoida</taxon>
        <taxon>Caligidae</taxon>
        <taxon>Lepeophtheirus</taxon>
    </lineage>
</organism>
<accession>A0A7R8D5H1</accession>
<name>A0A7R8D5H1_LEPSM</name>
<feature type="compositionally biased region" description="Basic and acidic residues" evidence="4">
    <location>
        <begin position="1"/>
        <end position="14"/>
    </location>
</feature>
<dbReference type="GO" id="GO:0006357">
    <property type="term" value="P:regulation of transcription by RNA polymerase II"/>
    <property type="evidence" value="ECO:0007669"/>
    <property type="project" value="TreeGrafter"/>
</dbReference>